<feature type="compositionally biased region" description="Basic and acidic residues" evidence="2">
    <location>
        <begin position="205"/>
        <end position="239"/>
    </location>
</feature>
<dbReference type="InterPro" id="IPR041595">
    <property type="entry name" value="Inorganic_Pase"/>
</dbReference>
<feature type="region of interest" description="Disordered" evidence="2">
    <location>
        <begin position="123"/>
        <end position="143"/>
    </location>
</feature>
<feature type="coiled-coil region" evidence="1">
    <location>
        <begin position="3262"/>
        <end position="3309"/>
    </location>
</feature>
<dbReference type="eggNOG" id="COG0553">
    <property type="taxonomic scope" value="Bacteria"/>
</dbReference>
<dbReference type="eggNOG" id="COG3087">
    <property type="taxonomic scope" value="Bacteria"/>
</dbReference>
<dbReference type="InterPro" id="IPR027417">
    <property type="entry name" value="P-loop_NTPase"/>
</dbReference>
<feature type="compositionally biased region" description="Basic and acidic residues" evidence="2">
    <location>
        <begin position="3127"/>
        <end position="3158"/>
    </location>
</feature>
<feature type="compositionally biased region" description="Basic and acidic residues" evidence="2">
    <location>
        <begin position="827"/>
        <end position="847"/>
    </location>
</feature>
<dbReference type="Gene3D" id="3.40.50.300">
    <property type="entry name" value="P-loop containing nucleotide triphosphate hydrolases"/>
    <property type="match status" value="2"/>
</dbReference>
<comment type="caution">
    <text evidence="4">The sequence shown here is derived from an EMBL/GenBank/DDBJ whole genome shotgun (WGS) entry which is preliminary data.</text>
</comment>
<proteinExistence type="predicted"/>
<dbReference type="EMBL" id="JHEH01000023">
    <property type="protein sequence ID" value="KEP68805.1"/>
    <property type="molecule type" value="Genomic_DNA"/>
</dbReference>
<gene>
    <name evidence="4" type="ORF">DL1_08435</name>
</gene>
<dbReference type="Proteomes" id="UP000027725">
    <property type="component" value="Unassembled WGS sequence"/>
</dbReference>
<feature type="region of interest" description="Disordered" evidence="2">
    <location>
        <begin position="680"/>
        <end position="738"/>
    </location>
</feature>
<feature type="region of interest" description="Disordered" evidence="2">
    <location>
        <begin position="805"/>
        <end position="854"/>
    </location>
</feature>
<dbReference type="GO" id="GO:0009007">
    <property type="term" value="F:site-specific DNA-methyltransferase (adenine-specific) activity"/>
    <property type="evidence" value="ECO:0007669"/>
    <property type="project" value="UniProtKB-EC"/>
</dbReference>
<reference evidence="4 5" key="1">
    <citation type="submission" date="2014-03" db="EMBL/GenBank/DDBJ databases">
        <title>The draft genome sequence of Thioclava dalianensis DLFJ1-1.</title>
        <authorList>
            <person name="Lai Q."/>
            <person name="Shao Z."/>
        </authorList>
    </citation>
    <scope>NUCLEOTIDE SEQUENCE [LARGE SCALE GENOMIC DNA]</scope>
    <source>
        <strain evidence="4 5">DLFJ1-1</strain>
    </source>
</reference>
<evidence type="ECO:0000259" key="3">
    <source>
        <dbReference type="SMART" id="SM00487"/>
    </source>
</evidence>
<keyword evidence="1" id="KW-0175">Coiled coil</keyword>
<dbReference type="eggNOG" id="COG0827">
    <property type="taxonomic scope" value="Bacteria"/>
</dbReference>
<feature type="region of interest" description="Disordered" evidence="2">
    <location>
        <begin position="204"/>
        <end position="239"/>
    </location>
</feature>
<feature type="region of interest" description="Disordered" evidence="2">
    <location>
        <begin position="3400"/>
        <end position="3429"/>
    </location>
</feature>
<accession>A0A074TF91</accession>
<dbReference type="InterPro" id="IPR014001">
    <property type="entry name" value="Helicase_ATP-bd"/>
</dbReference>
<feature type="domain" description="Helicase ATP-binding" evidence="3">
    <location>
        <begin position="2330"/>
        <end position="2604"/>
    </location>
</feature>
<dbReference type="RefSeq" id="WP_051693595.1">
    <property type="nucleotide sequence ID" value="NZ_FOVB01000006.1"/>
</dbReference>
<dbReference type="eggNOG" id="COG1040">
    <property type="taxonomic scope" value="Bacteria"/>
</dbReference>
<feature type="compositionally biased region" description="Basic and acidic residues" evidence="2">
    <location>
        <begin position="713"/>
        <end position="730"/>
    </location>
</feature>
<feature type="compositionally biased region" description="Basic and acidic residues" evidence="2">
    <location>
        <begin position="2668"/>
        <end position="2677"/>
    </location>
</feature>
<dbReference type="InterPro" id="IPR052933">
    <property type="entry name" value="DNA_Protect_Modify"/>
</dbReference>
<feature type="compositionally biased region" description="Basic and acidic residues" evidence="2">
    <location>
        <begin position="1403"/>
        <end position="1435"/>
    </location>
</feature>
<feature type="region of interest" description="Disordered" evidence="2">
    <location>
        <begin position="1166"/>
        <end position="1220"/>
    </location>
</feature>
<feature type="region of interest" description="Disordered" evidence="2">
    <location>
        <begin position="2668"/>
        <end position="2698"/>
    </location>
</feature>
<feature type="compositionally biased region" description="Basic and acidic residues" evidence="2">
    <location>
        <begin position="1171"/>
        <end position="1190"/>
    </location>
</feature>
<dbReference type="Pfam" id="PF07669">
    <property type="entry name" value="Eco57I"/>
    <property type="match status" value="1"/>
</dbReference>
<evidence type="ECO:0000313" key="5">
    <source>
        <dbReference type="Proteomes" id="UP000027725"/>
    </source>
</evidence>
<dbReference type="SUPFAM" id="SSF52540">
    <property type="entry name" value="P-loop containing nucleoside triphosphate hydrolases"/>
    <property type="match status" value="2"/>
</dbReference>
<dbReference type="Pfam" id="PF18858">
    <property type="entry name" value="LPD39"/>
    <property type="match status" value="1"/>
</dbReference>
<feature type="region of interest" description="Disordered" evidence="2">
    <location>
        <begin position="437"/>
        <end position="469"/>
    </location>
</feature>
<dbReference type="InterPro" id="IPR029063">
    <property type="entry name" value="SAM-dependent_MTases_sf"/>
</dbReference>
<feature type="region of interest" description="Disordered" evidence="2">
    <location>
        <begin position="3127"/>
        <end position="3161"/>
    </location>
</feature>
<dbReference type="STRING" id="1185766.SAMN05216224_106101"/>
<dbReference type="InterPro" id="IPR002052">
    <property type="entry name" value="DNA_methylase_N6_adenine_CS"/>
</dbReference>
<dbReference type="eggNOG" id="COG4646">
    <property type="taxonomic scope" value="Bacteria"/>
</dbReference>
<feature type="compositionally biased region" description="Polar residues" evidence="2">
    <location>
        <begin position="1"/>
        <end position="11"/>
    </location>
</feature>
<feature type="compositionally biased region" description="Basic and acidic residues" evidence="2">
    <location>
        <begin position="1346"/>
        <end position="1389"/>
    </location>
</feature>
<feature type="compositionally biased region" description="Low complexity" evidence="2">
    <location>
        <begin position="1392"/>
        <end position="1402"/>
    </location>
</feature>
<dbReference type="PROSITE" id="PS00092">
    <property type="entry name" value="N6_MTASE"/>
    <property type="match status" value="1"/>
</dbReference>
<feature type="coiled-coil region" evidence="1">
    <location>
        <begin position="2452"/>
        <end position="2499"/>
    </location>
</feature>
<evidence type="ECO:0000256" key="2">
    <source>
        <dbReference type="SAM" id="MobiDB-lite"/>
    </source>
</evidence>
<feature type="compositionally biased region" description="Basic and acidic residues" evidence="2">
    <location>
        <begin position="437"/>
        <end position="447"/>
    </location>
</feature>
<keyword evidence="5" id="KW-1185">Reference proteome</keyword>
<feature type="region of interest" description="Disordered" evidence="2">
    <location>
        <begin position="1000"/>
        <end position="1043"/>
    </location>
</feature>
<feature type="region of interest" description="Disordered" evidence="2">
    <location>
        <begin position="1"/>
        <end position="47"/>
    </location>
</feature>
<dbReference type="InterPro" id="IPR011639">
    <property type="entry name" value="MethylTrfase_TaqI-like_dom"/>
</dbReference>
<name>A0A074TF91_9RHOB</name>
<feature type="region of interest" description="Disordered" evidence="2">
    <location>
        <begin position="1094"/>
        <end position="1116"/>
    </location>
</feature>
<dbReference type="InterPro" id="IPR040824">
    <property type="entry name" value="LPD3"/>
</dbReference>
<evidence type="ECO:0000313" key="4">
    <source>
        <dbReference type="EMBL" id="KEP68805.1"/>
    </source>
</evidence>
<organism evidence="4 5">
    <name type="scientific">Thioclava dalianensis</name>
    <dbReference type="NCBI Taxonomy" id="1185766"/>
    <lineage>
        <taxon>Bacteria</taxon>
        <taxon>Pseudomonadati</taxon>
        <taxon>Pseudomonadota</taxon>
        <taxon>Alphaproteobacteria</taxon>
        <taxon>Rhodobacterales</taxon>
        <taxon>Paracoccaceae</taxon>
        <taxon>Thioclava</taxon>
    </lineage>
</organism>
<dbReference type="GO" id="GO:0006304">
    <property type="term" value="P:DNA modification"/>
    <property type="evidence" value="ECO:0007669"/>
    <property type="project" value="InterPro"/>
</dbReference>
<dbReference type="PANTHER" id="PTHR41313">
    <property type="entry name" value="ADENINE-SPECIFIC METHYLTRANSFERASE"/>
    <property type="match status" value="1"/>
</dbReference>
<dbReference type="InterPro" id="IPR041639">
    <property type="entry name" value="LPD39"/>
</dbReference>
<dbReference type="NCBIfam" id="NF032893">
    <property type="entry name" value="tail-700"/>
    <property type="match status" value="1"/>
</dbReference>
<dbReference type="SMART" id="SM00487">
    <property type="entry name" value="DEXDc"/>
    <property type="match status" value="1"/>
</dbReference>
<dbReference type="SUPFAM" id="SSF53335">
    <property type="entry name" value="S-adenosyl-L-methionine-dependent methyltransferases"/>
    <property type="match status" value="1"/>
</dbReference>
<dbReference type="OrthoDB" id="9814088at2"/>
<feature type="compositionally biased region" description="Basic and acidic residues" evidence="2">
    <location>
        <begin position="3400"/>
        <end position="3410"/>
    </location>
</feature>
<dbReference type="Pfam" id="PF18798">
    <property type="entry name" value="LPD3"/>
    <property type="match status" value="1"/>
</dbReference>
<dbReference type="Pfam" id="PF18823">
    <property type="entry name" value="InPase"/>
    <property type="match status" value="1"/>
</dbReference>
<evidence type="ECO:0000256" key="1">
    <source>
        <dbReference type="SAM" id="Coils"/>
    </source>
</evidence>
<dbReference type="PANTHER" id="PTHR41313:SF1">
    <property type="entry name" value="DNA METHYLASE ADENINE-SPECIFIC DOMAIN-CONTAINING PROTEIN"/>
    <property type="match status" value="1"/>
</dbReference>
<dbReference type="GO" id="GO:0003676">
    <property type="term" value="F:nucleic acid binding"/>
    <property type="evidence" value="ECO:0007669"/>
    <property type="project" value="InterPro"/>
</dbReference>
<sequence>MARNIFASSPLDNEINRQAEAAQPRSVMDGVKIPGTPPQAPDTGPVDFHDIARETQVPYNVIEALTKASGITSDAERSKFAREAASRIGNEMKGGADVKTALHKILGDDAPVQDLLDEARKLAPSNPAETAPDTTEPEEGGFGTGVKHFGQNVANAAVDMVATVPEAAAINRAKTQDTDAQLNDRWATDAQSIFADALADPNMSEADKQALRDKQDQLSKDFQGEADKTRSDIRSATESDMFKAGDRIRDGAKSVIGEAPPSDGWSAAIAQGFGSTAGFALAGLAAEAIGGPVAGTASIAALGSAANGVGAYKEAKAKGATEEQAMQVYGFNALVGTSEALPIATALKMIKNPILRRKLSKRVFDYFAHVGVNMGEEAVQEGGQQLMQNLIAKGIYDPERNVFEDVPENALIGAITGGIISGAGGLRRSPEERALARKEKAEKKRVQVSDPGAPNDGEILTVAPDQPDPSMTYVERPDGETVPIGNDLLKPVDDEFQPIDYSDDPSLAADQEFLDQPAKMKDATQAAPGEQIPSGPLGRAAALAPDVQSAGAAEGQFVTISAPGAADFSAQFVGEDSNGINLKYEGGPLHIPRSEIEDGAVTIIPQNVAEQKATHDAAKAKTKTVSPQDDAIGSEIDQLTSHLTTPFSDQERADAITRVQNGADPLDAVHDTIMETMRSLTSKSLDEQRDTSNDVPFGDPARQEDAPQPATEQKAEKEPDQEPIKKDQPIKQDVATTPVPEVKDTVLADAVSAGEVAHTTKRGKELTGYILRGVPKAHANEIDKYSFKKDGGWFVRKDDLAKAHPDLMGDTAAPESDTAAPQPAPEQAKKIDEAAAEAHPDPTDGQKEAGNYKMGHTAWNGESLTFENAKGSERKGTGPDGKAWSVKMPAHYGYFKGTEGADGDHIDFYMGDKPDSDYVMIVDQADEKTGKFDEHKVIIGTPNREAALKVYRGGFSDGKADHRLGGFLETNVAGLKDWLNPGSDQEAFKRPASGELSFPFKKAKPAADMGQSVDETADQGANEPDQVAEQNPLNPQPHGPRRLDWWWTNASKADRKAALRGAELDESLSSKLSGELHGAIRSDPEAWHRLTQSVFGPEAPPKPKTKPKRQNAKAARAARMERLRDYFSPGNIVHAYGGSADRVISFDEGKDGDWSVKVESVVKDGAGWKKNPADDRIRTHRTEPDARELKAGPLERAAPAPAPEADPEPQAENKSNWGASNTLVSVDRAAEIRAKLAGKLRNQLNSGVDPEILALGTELAAFHMEAGARKFLDLANAIARDLSTTPAKLRPYLRAWYNGARDMMEDHGVDIAGMDGPDAVAKQVKEIAAQGETTAPTAKSAPQKPTEGENTKARRDIDENAGRPDVSEDGKLDPNEKGQTDEQRGDQARDQGALAGRGAGSRLDAKRQPDGGSRDDGRGEGNENRAPRAPGDDAPRGVGDGSSDLSGTVAREPEQPATENFVITDDFPLGEGTEGKKLEANLAALRLLRQLDSEKRQATPDEQAVLARWVGWGGLKTVFDGKHKGKTNQWGRAQAELRSLLTSDEYYAAMRSTNDAHYTSRPVIKAMWRAMRNFGFEKGRALEPTIGSGNFLGLQPADMARGTEWYAAELDPITSAIAKQLYPQATIYGDTGFQDAPLRAGAFDVAIGNPPFGSTQIKSDMHPDLGSMKVHNYIIAKTGQLLREGGVMGMVVTHRFLDNANAEARSKLAPKFRFLGAVRLPNTAFLDNANTSVVTDIVFFQRRAEGDSAGDTSWLKVDQDGPNGTKLNGYFAKNPEMILGRAAMDGEMYANRVKPGEERREFTVHPDGRDLEASLTDAIDSIKATLPTREQALEDAATAPATSSSLAYGEMALDDSGKVMRGESDPMGGRFVEEITPDTFWRDQAEASADLIGAIDALREMAKSGADIANARQEALNHAQSAGVVDLAGDPLPQKTKFMQALADELPNLLSSDDLSPGAAAALDTFRTRVEAKRLGRDGFDRLSAILNLRQKVKALIRAERNDHPDMETLRADLNKGYRRFKTKYGFLNSSKNEAILRGDVGAEMALELNYKPARDGREESARPAPILSKRVIYPHKLPTNVASAADGLHISMQERGYIDPGFIASLANSDVESVVSELTSGANPLIFRNPATDRYELAEVYLSGNLAEKIQQAEDAGLRQQIPHLKAAMPPPKTADQVTPSIRSMWMPPSVYQQFLSALGYSSPKVGIYQNAGIATVNYSGYAANDFGRQFSTDRMEPGKIFEAAIKGKAPVIYDTVRDEKGEKRVKNADATREAVTAYERIGDEFPKWAMANPERAQTILDAFNEKVNVVTERKYDGVRYLRTVGASPEISLRNSQKNGAWRMIQDPVTLLHHVVGAGKTFTAITGIMERKRMGLTNKAVVGVPNHLTGQWGKEWLEMYPAANILVPTEKDFEPANRAKLINRIATGDFDAVIIGHSQLVKIENDDTVTKDYIAEQLEELEAAMQAAKENGDSRRTVGQMGQRISTLQDKLKRLDEKAAARADSNIIPWHELGVDYLALDEAQEFKNLEYSTTASQLVGMNPPAGSERAFDLLMKVRSLQTMKNGGVAFLTGTPISNSLVEIYSVMKYLIPKSMKAMGIAHFDAWKASFIQDQTRFEYTASMQLKERNVMAGMINLGPLAQLYRSFADIVMRPEVERMYREQMEAKNAAEKDPSKHVSTRFPTPKVKGGGRRIDLAPPTQKMTEFVRYLVMRMAGIQRNKSDKEYPKVDNPLWVLSDARKASVDIRTIDPTLGREEGAKVTRAADQIMRNYKANTERRGTQLVFCDMSTPSKSAEKEAKRIIREASGLLDIKGAKLKETLAQSADKSFASQWADLVDQLDATTSSPATSDKKRDQIEQWINGAGQDAPAAMFTADTGFSFYDDLRSILIDRGIPEKEIAFIHDYNTTPKKKDLFEKVNEGQVRVLIGSTQKMGAGTNAQKRLVALHHIDAPWRPSDMEQREGRIIRQGNMFYEADPDGFEVEITAYSTEKTADVVQWQILERKAKGIETFLNAATDKLEEDSGDADQYAQFMAQSTGKRIFLDKMTAEKERDTARAEIANDLRSEAEARNFLDAFDRNQKVRREAIATYGPVTKMAGPKGSDTYLADWKGKIAAYFAAREKNDAEAEAIRARNKDKPRKEWEKLPPKPEAPKRWQERPSNPYEASVYDTLSKLQRAAHNGQAEISIPYGNGAEIHVFARGDGSDLVAYSVALGANADVAGFDLHDGMSVAAKDFRNSDKLLSSFDPENISYRAGNLVSANERALSRSAELRQQMEAIIAKGVDRSKVERAEQRVAELSALARVEEVKFAQETANAGPNHFALLDDKGRSLVNDDGAKPITGQFQFQLAGRQYSSEWGAPAANRERIEGSDQFGQVGYFEAEDMDSHEPVIVKAIKHEGKDGGPERWEPLDVFDQPTEGEPDAKYQRDMDQEPVARLTGDELGEWSDIRQLGKKAYAWYRENLTDKTVTNAETGWQIGFDGVGAKKVSGRKGDVLYRLVPAIEQILQKGRLVSSENDKRARQEILAIHKFSADVKMGGQTYSVIATVRQKRDGTYHYDLSMDRGASGFSTATAQDKNSRASALEGDPAPINLEIADEKVKMLPRERVEMRRISHDLNRLAAEVGISGKVTATAVRGLFDAAGTPIRGRYHAGRVEIDADAADRARVMDHEIIHALRDAKLWDRPYGLFTRAEWQTLIAAARQRDDLRKRVAQAYPDLSQSNQLEEVIAEMYAEHGDKARTDNSVLGRALGKVRAFLRAIATVLRAHSAPNAATIFDTIRGGAFTPRAAPTDVQSAPGRFANAQPYSDSEIAKEARRLPPSLSTLPPFKGRSMLAARKHFVRYAMTNAMDGAGGFSSLSLIPGRALIAEMGRNIPAAQTYLALKEKMDTLRNEMHEKYSKTTQEWRKLTKLGKENMTALMDLMHDATIEGIDPSLPFIAKSEPRDPWLVNRYGLQSKTGKEASERIASDETRRSGYALLKKRFDALPKEFQTLFSRVRRDYEHLNSDFQEAVEYNAKKAMEYSVKRAEREHAKMIDQIARDGLTGRAKAEALAEADAMLKSAQMRGEWGKAGRIRELRAKFESNKLEGPYFPLARFGNFFVTARDKDGQVVSFSKFENEKDQAAEAKALRAEGYEVQTGVMSPKTSREMVDPSFVADVEQMLSGSGVGDDILDAIWQRWLQSLPDFSVRKSKIHRKATAGYSGDAMRAYASHMFHGSHQLARLRYAVDMQEALENAENEAAQSDDPNRSGLVVREIRLRHDFVMNPKGSKLGQRMTTGAFIYFLGASPSAAAVNLTQTTVVGIPVLAAFHGKKTGFAVAARELNRAMGDFVRGKGHAGKSSRLNSNEKQALKEAYDLGTIDKSQSHDLMGISDAGIEYRPARAAVMEKISYLFHHAERLNREVTFLAAYRMARDKGFDHTTAVEKAADLTWKTHFDYQNSSRPRIMQNDFVRVAAVFRNFNVNMLWRLFRDMHQMVKGESPEIRREARYQLIGITGSLFLHAGIRGVWGYGLLTALLGFFFDDGKDELEQDIQRTLVETLGHDAAGMILNGVPGHLLGIDLTNRIGMPDLWFRSPNRILEGQDAYEYWVTQALGATFAIGGNVARGWDQVMNGDIMRGLETMSPKVINDMFQAARFAREGALNRNGDAIMDHFSVPETLAVLLGFTPARLTEQYEKNSTMKRMETRIQDRRGNILREVRTALLDRKPITDKMRKAIADFNEHAPPSYRIDGSTIRRSLKARIASSRNSKGGIYISPSLRGFIDRELAPDIYGSE</sequence>
<dbReference type="Gene3D" id="3.40.50.150">
    <property type="entry name" value="Vaccinia Virus protein VP39"/>
    <property type="match status" value="1"/>
</dbReference>
<feature type="region of interest" description="Disordered" evidence="2">
    <location>
        <begin position="1330"/>
        <end position="1467"/>
    </location>
</feature>
<dbReference type="GO" id="GO:0032259">
    <property type="term" value="P:methylation"/>
    <property type="evidence" value="ECO:0007669"/>
    <property type="project" value="InterPro"/>
</dbReference>
<protein>
    <recommendedName>
        <fullName evidence="3">Helicase ATP-binding domain-containing protein</fullName>
    </recommendedName>
</protein>